<evidence type="ECO:0000256" key="2">
    <source>
        <dbReference type="ARBA" id="ARBA00022692"/>
    </source>
</evidence>
<evidence type="ECO:0000313" key="7">
    <source>
        <dbReference type="EMBL" id="KGN97609.1"/>
    </source>
</evidence>
<name>A0A0A2GAX0_9PORP</name>
<evidence type="ECO:0000313" key="8">
    <source>
        <dbReference type="Proteomes" id="UP000030134"/>
    </source>
</evidence>
<comment type="subcellular location">
    <subcellularLocation>
        <location evidence="1">Membrane</location>
        <topology evidence="1">Multi-pass membrane protein</topology>
    </subcellularLocation>
</comment>
<keyword evidence="2 5" id="KW-0812">Transmembrane</keyword>
<comment type="caution">
    <text evidence="7">The sequence shown here is derived from an EMBL/GenBank/DDBJ whole genome shotgun (WGS) entry which is preliminary data.</text>
</comment>
<dbReference type="eggNOG" id="COG1585">
    <property type="taxonomic scope" value="Bacteria"/>
</dbReference>
<dbReference type="PANTHER" id="PTHR33507">
    <property type="entry name" value="INNER MEMBRANE PROTEIN YBBJ"/>
    <property type="match status" value="1"/>
</dbReference>
<evidence type="ECO:0000256" key="3">
    <source>
        <dbReference type="ARBA" id="ARBA00022989"/>
    </source>
</evidence>
<evidence type="ECO:0000256" key="1">
    <source>
        <dbReference type="ARBA" id="ARBA00004141"/>
    </source>
</evidence>
<keyword evidence="8" id="KW-1185">Reference proteome</keyword>
<dbReference type="Gene3D" id="2.40.50.140">
    <property type="entry name" value="Nucleic acid-binding proteins"/>
    <property type="match status" value="1"/>
</dbReference>
<dbReference type="RefSeq" id="WP_036884637.1">
    <property type="nucleotide sequence ID" value="NZ_JQZW01000012.1"/>
</dbReference>
<dbReference type="InterPro" id="IPR002810">
    <property type="entry name" value="NfeD-like_C"/>
</dbReference>
<gene>
    <name evidence="7" type="ORF">HQ36_06975</name>
</gene>
<keyword evidence="4 5" id="KW-0472">Membrane</keyword>
<proteinExistence type="predicted"/>
<dbReference type="GO" id="GO:0005886">
    <property type="term" value="C:plasma membrane"/>
    <property type="evidence" value="ECO:0007669"/>
    <property type="project" value="TreeGrafter"/>
</dbReference>
<reference evidence="7 8" key="1">
    <citation type="submission" date="2014-08" db="EMBL/GenBank/DDBJ databases">
        <title>Porphyromonas gingivicanis strain:COT-022_OH1391 Genome sequencing.</title>
        <authorList>
            <person name="Wallis C."/>
            <person name="Deusch O."/>
            <person name="O'Flynn C."/>
            <person name="Davis I."/>
            <person name="Jospin G."/>
            <person name="Darling A.E."/>
            <person name="Coil D.A."/>
            <person name="Alexiev A."/>
            <person name="Horsfall A."/>
            <person name="Kirkwood N."/>
            <person name="Harris S."/>
            <person name="Eisen J.A."/>
        </authorList>
    </citation>
    <scope>NUCLEOTIDE SEQUENCE [LARGE SCALE GENOMIC DNA]</scope>
    <source>
        <strain evidence="8">COT-022 OH1391</strain>
    </source>
</reference>
<dbReference type="OrthoDB" id="1119931at2"/>
<evidence type="ECO:0000256" key="4">
    <source>
        <dbReference type="ARBA" id="ARBA00023136"/>
    </source>
</evidence>
<dbReference type="InterPro" id="IPR052165">
    <property type="entry name" value="Membrane_assoc_protease"/>
</dbReference>
<sequence>MNVTLIWFIAGLVLFLLELLTPGFVLACFGVGCVLACIPAFFGGGILLQSLFFAGGSILSLFLLRPLLNKYSKKKPQATGVEALTGRVGRVVRPIDGNKRQGRVAVDGDEWLALSSDANTYIEEGARVEIVGHESIVLMVRPMVE</sequence>
<dbReference type="PANTHER" id="PTHR33507:SF3">
    <property type="entry name" value="INNER MEMBRANE PROTEIN YBBJ"/>
    <property type="match status" value="1"/>
</dbReference>
<feature type="transmembrane region" description="Helical" evidence="5">
    <location>
        <begin position="46"/>
        <end position="64"/>
    </location>
</feature>
<dbReference type="SUPFAM" id="SSF141322">
    <property type="entry name" value="NfeD domain-like"/>
    <property type="match status" value="1"/>
</dbReference>
<dbReference type="Proteomes" id="UP000030134">
    <property type="component" value="Unassembled WGS sequence"/>
</dbReference>
<dbReference type="EMBL" id="JQZW01000012">
    <property type="protein sequence ID" value="KGN97609.1"/>
    <property type="molecule type" value="Genomic_DNA"/>
</dbReference>
<accession>A0A0A2GAX0</accession>
<evidence type="ECO:0000256" key="5">
    <source>
        <dbReference type="SAM" id="Phobius"/>
    </source>
</evidence>
<dbReference type="AlphaFoldDB" id="A0A0A2GAX0"/>
<feature type="domain" description="NfeD-like C-terminal" evidence="6">
    <location>
        <begin position="81"/>
        <end position="142"/>
    </location>
</feature>
<dbReference type="Pfam" id="PF01957">
    <property type="entry name" value="NfeD"/>
    <property type="match status" value="1"/>
</dbReference>
<keyword evidence="3 5" id="KW-1133">Transmembrane helix</keyword>
<dbReference type="InterPro" id="IPR012340">
    <property type="entry name" value="NA-bd_OB-fold"/>
</dbReference>
<evidence type="ECO:0000259" key="6">
    <source>
        <dbReference type="Pfam" id="PF01957"/>
    </source>
</evidence>
<organism evidence="7 8">
    <name type="scientific">Porphyromonas gingivicanis</name>
    <dbReference type="NCBI Taxonomy" id="266762"/>
    <lineage>
        <taxon>Bacteria</taxon>
        <taxon>Pseudomonadati</taxon>
        <taxon>Bacteroidota</taxon>
        <taxon>Bacteroidia</taxon>
        <taxon>Bacteroidales</taxon>
        <taxon>Porphyromonadaceae</taxon>
        <taxon>Porphyromonas</taxon>
    </lineage>
</organism>
<protein>
    <recommendedName>
        <fullName evidence="6">NfeD-like C-terminal domain-containing protein</fullName>
    </recommendedName>
</protein>